<dbReference type="EMBL" id="FOGJ01000001">
    <property type="protein sequence ID" value="SEQ97314.1"/>
    <property type="molecule type" value="Genomic_DNA"/>
</dbReference>
<dbReference type="RefSeq" id="WP_074753638.1">
    <property type="nucleotide sequence ID" value="NZ_FOGJ01000001.1"/>
</dbReference>
<dbReference type="InterPro" id="IPR022742">
    <property type="entry name" value="Hydrolase_4"/>
</dbReference>
<organism evidence="2 3">
    <name type="scientific">Butyrivibrio fibrisolvens</name>
    <dbReference type="NCBI Taxonomy" id="831"/>
    <lineage>
        <taxon>Bacteria</taxon>
        <taxon>Bacillati</taxon>
        <taxon>Bacillota</taxon>
        <taxon>Clostridia</taxon>
        <taxon>Lachnospirales</taxon>
        <taxon>Lachnospiraceae</taxon>
        <taxon>Butyrivibrio</taxon>
    </lineage>
</organism>
<dbReference type="InterPro" id="IPR052920">
    <property type="entry name" value="DNA-binding_regulatory"/>
</dbReference>
<gene>
    <name evidence="2" type="ORF">SAMN04487884_10122</name>
</gene>
<evidence type="ECO:0000259" key="1">
    <source>
        <dbReference type="Pfam" id="PF12146"/>
    </source>
</evidence>
<dbReference type="SUPFAM" id="SSF53474">
    <property type="entry name" value="alpha/beta-Hydrolases"/>
    <property type="match status" value="1"/>
</dbReference>
<feature type="domain" description="Serine aminopeptidase S33" evidence="1">
    <location>
        <begin position="88"/>
        <end position="203"/>
    </location>
</feature>
<evidence type="ECO:0000313" key="2">
    <source>
        <dbReference type="EMBL" id="SEQ97314.1"/>
    </source>
</evidence>
<accession>A0A1H9KDT6</accession>
<dbReference type="AlphaFoldDB" id="A0A1H9KDT6"/>
<dbReference type="PANTHER" id="PTHR43358:SF4">
    <property type="entry name" value="ALPHA_BETA HYDROLASE FOLD-1 DOMAIN-CONTAINING PROTEIN"/>
    <property type="match status" value="1"/>
</dbReference>
<dbReference type="Gene3D" id="3.40.50.1820">
    <property type="entry name" value="alpha/beta hydrolase"/>
    <property type="match status" value="1"/>
</dbReference>
<proteinExistence type="predicted"/>
<dbReference type="InterPro" id="IPR029058">
    <property type="entry name" value="AB_hydrolase_fold"/>
</dbReference>
<evidence type="ECO:0000313" key="3">
    <source>
        <dbReference type="Proteomes" id="UP000182584"/>
    </source>
</evidence>
<name>A0A1H9KDT6_BUTFI</name>
<dbReference type="Proteomes" id="UP000182584">
    <property type="component" value="Unassembled WGS sequence"/>
</dbReference>
<dbReference type="PANTHER" id="PTHR43358">
    <property type="entry name" value="ALPHA/BETA-HYDROLASE"/>
    <property type="match status" value="1"/>
</dbReference>
<dbReference type="eggNOG" id="COG1073">
    <property type="taxonomic scope" value="Bacteria"/>
</dbReference>
<sequence length="310" mass="35251">MSKKTGFVLLSVISGILFGGAFAGNKLYDYAIKPRQRTDEDPDSSELVTRGRRWVRNHESKRDIYISSIDSLRLHASYIPGNDGEHHYVVLIHGIWDSSEGMGIYAQEYAGKGWNILLPDLRGFGQSEGDYIGYGHDDRYDIIEWIYWIIKRDKDARILLHGTSMGAATTLLVTGESLPENVVCAISDSSYTSVKDEFEEVYEGLDKKIAAIPRWLAIPLLRFEVKVRAGYDIYKIRPIDAVKNSKTPTLFLHGDADVFVKPHMCRELFDAAACKKEFCMTLGAKHIEGVWIDSKKYWKKVDDFLSHNNF</sequence>
<reference evidence="2 3" key="1">
    <citation type="submission" date="2016-10" db="EMBL/GenBank/DDBJ databases">
        <authorList>
            <person name="de Groot N.N."/>
        </authorList>
    </citation>
    <scope>NUCLEOTIDE SEQUENCE [LARGE SCALE GENOMIC DNA]</scope>
    <source>
        <strain evidence="2 3">AR40</strain>
    </source>
</reference>
<dbReference type="Pfam" id="PF12146">
    <property type="entry name" value="Hydrolase_4"/>
    <property type="match status" value="1"/>
</dbReference>
<protein>
    <recommendedName>
        <fullName evidence="1">Serine aminopeptidase S33 domain-containing protein</fullName>
    </recommendedName>
</protein>